<dbReference type="AlphaFoldDB" id="A0A7X3D050"/>
<keyword evidence="9" id="KW-1185">Reference proteome</keyword>
<keyword evidence="4" id="KW-0472">Membrane</keyword>
<evidence type="ECO:0000256" key="1">
    <source>
        <dbReference type="ARBA" id="ARBA00004442"/>
    </source>
</evidence>
<proteinExistence type="inferred from homology"/>
<comment type="subcellular location">
    <subcellularLocation>
        <location evidence="1">Cell outer membrane</location>
    </subcellularLocation>
</comment>
<evidence type="ECO:0000259" key="6">
    <source>
        <dbReference type="Pfam" id="PF07980"/>
    </source>
</evidence>
<dbReference type="GO" id="GO:0009279">
    <property type="term" value="C:cell outer membrane"/>
    <property type="evidence" value="ECO:0007669"/>
    <property type="project" value="UniProtKB-SubCell"/>
</dbReference>
<evidence type="ECO:0000313" key="8">
    <source>
        <dbReference type="EMBL" id="MUH34310.1"/>
    </source>
</evidence>
<dbReference type="InterPro" id="IPR012944">
    <property type="entry name" value="SusD_RagB_dom"/>
</dbReference>
<dbReference type="InterPro" id="IPR033985">
    <property type="entry name" value="SusD-like_N"/>
</dbReference>
<keyword evidence="3" id="KW-0732">Signal</keyword>
<dbReference type="Gene3D" id="1.25.40.390">
    <property type="match status" value="1"/>
</dbReference>
<evidence type="ECO:0000256" key="4">
    <source>
        <dbReference type="ARBA" id="ARBA00023136"/>
    </source>
</evidence>
<protein>
    <submittedName>
        <fullName evidence="8">RagB/SusD family nutrient uptake outer membrane protein</fullName>
    </submittedName>
</protein>
<name>A0A7X3D050_9FLAO</name>
<sequence length="600" mass="67920">MKNIYITLFSISIAFVSFSCSDDLLNTEPLDKYTEQDVWSDANLAQGFIYNTYNSVLPELLVNPEDPDPKGGGAGNDDYTDNTVLVNANKVALDLIDQFYDAGWAKNNSYYFYGNAPLGLKSPIKQNSFEVIRDCNLIIEKTAASEGIPENIKPKLIAQGKMLRALMYYSKARLFGKYVIVDRVLTQEDDLKLPRTETIKETYDFIIKDLQEAALDLPVSSSVEAGELTKGAAYAMLAEIALHGAAYIEGGKENYYNISKKASEDLFALGYGLDTNYGEIFNDYDRALSSSEIILGLYTNIDATLCVLTPMQRIVPNMEVAKTEGTPNLTESFLGWTTAMPSTDLVDDYLVEDTDGVAKRWNETSYYQDFEANGGFLSDAIYNEHRDARFFASIVQDSSQLFTNTVTTRLGGNMHYAQSTKGTGASTISGYFIRKGIYDIEGYKAVNFTNYHQVITRLGRAYLNYAEVMLRLNDAETAVEYINKTRVQHGQLPELMAGMTLDQVWEWYKIERRVELFFENDRYWSLLRWGKEEGGGIISELNDKEYTFFEIAEDGKSFESVPVVLKPGNQKKRFSTRRYLFPVPENERILNERLDQNPGW</sequence>
<evidence type="ECO:0000256" key="2">
    <source>
        <dbReference type="ARBA" id="ARBA00006275"/>
    </source>
</evidence>
<comment type="similarity">
    <text evidence="2">Belongs to the SusD family.</text>
</comment>
<evidence type="ECO:0000256" key="3">
    <source>
        <dbReference type="ARBA" id="ARBA00022729"/>
    </source>
</evidence>
<dbReference type="PROSITE" id="PS51257">
    <property type="entry name" value="PROKAR_LIPOPROTEIN"/>
    <property type="match status" value="1"/>
</dbReference>
<evidence type="ECO:0000259" key="7">
    <source>
        <dbReference type="Pfam" id="PF14322"/>
    </source>
</evidence>
<keyword evidence="5" id="KW-0998">Cell outer membrane</keyword>
<dbReference type="Proteomes" id="UP000540519">
    <property type="component" value="Unassembled WGS sequence"/>
</dbReference>
<organism evidence="8 9">
    <name type="scientific">Zobellia amurskyensis</name>
    <dbReference type="NCBI Taxonomy" id="248905"/>
    <lineage>
        <taxon>Bacteria</taxon>
        <taxon>Pseudomonadati</taxon>
        <taxon>Bacteroidota</taxon>
        <taxon>Flavobacteriia</taxon>
        <taxon>Flavobacteriales</taxon>
        <taxon>Flavobacteriaceae</taxon>
        <taxon>Zobellia</taxon>
    </lineage>
</organism>
<accession>A0A7X3D050</accession>
<dbReference type="EMBL" id="RCNR01000001">
    <property type="protein sequence ID" value="MUH34310.1"/>
    <property type="molecule type" value="Genomic_DNA"/>
</dbReference>
<feature type="domain" description="RagB/SusD" evidence="6">
    <location>
        <begin position="331"/>
        <end position="600"/>
    </location>
</feature>
<dbReference type="OrthoDB" id="630434at2"/>
<dbReference type="SUPFAM" id="SSF48452">
    <property type="entry name" value="TPR-like"/>
    <property type="match status" value="1"/>
</dbReference>
<dbReference type="Pfam" id="PF07980">
    <property type="entry name" value="SusD_RagB"/>
    <property type="match status" value="1"/>
</dbReference>
<comment type="caution">
    <text evidence="8">The sequence shown here is derived from an EMBL/GenBank/DDBJ whole genome shotgun (WGS) entry which is preliminary data.</text>
</comment>
<dbReference type="RefSeq" id="WP_038240309.1">
    <property type="nucleotide sequence ID" value="NZ_RCNR01000001.1"/>
</dbReference>
<evidence type="ECO:0000313" key="9">
    <source>
        <dbReference type="Proteomes" id="UP000540519"/>
    </source>
</evidence>
<gene>
    <name evidence="8" type="ORF">D9O36_00500</name>
</gene>
<reference evidence="8 9" key="1">
    <citation type="journal article" date="2019" name="Mar. Drugs">
        <title>Comparative Genomics and CAZyme Genome Repertoires of Marine Zobellia amurskyensis KMM 3526(T) and Zobellia laminariae KMM 3676(T).</title>
        <authorList>
            <person name="Chernysheva N."/>
            <person name="Bystritskaya E."/>
            <person name="Stenkova A."/>
            <person name="Golovkin I."/>
            <person name="Nedashkovskaya O."/>
            <person name="Isaeva M."/>
        </authorList>
    </citation>
    <scope>NUCLEOTIDE SEQUENCE [LARGE SCALE GENOMIC DNA]</scope>
    <source>
        <strain evidence="8 9">KMM 3526</strain>
    </source>
</reference>
<dbReference type="Pfam" id="PF14322">
    <property type="entry name" value="SusD-like_3"/>
    <property type="match status" value="1"/>
</dbReference>
<dbReference type="InterPro" id="IPR011990">
    <property type="entry name" value="TPR-like_helical_dom_sf"/>
</dbReference>
<evidence type="ECO:0000256" key="5">
    <source>
        <dbReference type="ARBA" id="ARBA00023237"/>
    </source>
</evidence>
<feature type="domain" description="SusD-like N-terminal" evidence="7">
    <location>
        <begin position="129"/>
        <end position="242"/>
    </location>
</feature>